<dbReference type="CDD" id="cd12797">
    <property type="entry name" value="M23_peptidase"/>
    <property type="match status" value="1"/>
</dbReference>
<dbReference type="InterPro" id="IPR050570">
    <property type="entry name" value="Cell_wall_metabolism_enzyme"/>
</dbReference>
<dbReference type="InterPro" id="IPR002502">
    <property type="entry name" value="Amidase_domain"/>
</dbReference>
<comment type="caution">
    <text evidence="3">The sequence shown here is derived from an EMBL/GenBank/DDBJ whole genome shotgun (WGS) entry which is preliminary data.</text>
</comment>
<dbReference type="GO" id="GO:0009253">
    <property type="term" value="P:peptidoglycan catabolic process"/>
    <property type="evidence" value="ECO:0007669"/>
    <property type="project" value="InterPro"/>
</dbReference>
<protein>
    <recommendedName>
        <fullName evidence="2">N-acetylmuramoyl-L-alanine amidase domain-containing protein</fullName>
    </recommendedName>
</protein>
<name>A0A1A6B802_MYCGO</name>
<dbReference type="GO" id="GO:0008745">
    <property type="term" value="F:N-acetylmuramoyl-L-alanine amidase activity"/>
    <property type="evidence" value="ECO:0007669"/>
    <property type="project" value="InterPro"/>
</dbReference>
<dbReference type="InterPro" id="IPR017853">
    <property type="entry name" value="GH"/>
</dbReference>
<feature type="domain" description="N-acetylmuramoyl-L-alanine amidase" evidence="2">
    <location>
        <begin position="577"/>
        <end position="729"/>
    </location>
</feature>
<dbReference type="Pfam" id="PF01551">
    <property type="entry name" value="Peptidase_M23"/>
    <property type="match status" value="1"/>
</dbReference>
<dbReference type="InterPro" id="IPR016047">
    <property type="entry name" value="M23ase_b-sheet_dom"/>
</dbReference>
<feature type="compositionally biased region" description="Basic and acidic residues" evidence="1">
    <location>
        <begin position="20"/>
        <end position="29"/>
    </location>
</feature>
<dbReference type="Pfam" id="PF08924">
    <property type="entry name" value="Rv2525c_GlyHyd-like"/>
    <property type="match status" value="1"/>
</dbReference>
<dbReference type="SUPFAM" id="SSF51445">
    <property type="entry name" value="(Trans)glycosidases"/>
    <property type="match status" value="1"/>
</dbReference>
<dbReference type="GO" id="GO:0004222">
    <property type="term" value="F:metalloendopeptidase activity"/>
    <property type="evidence" value="ECO:0007669"/>
    <property type="project" value="TreeGrafter"/>
</dbReference>
<dbReference type="SMART" id="SM00644">
    <property type="entry name" value="Ami_2"/>
    <property type="match status" value="1"/>
</dbReference>
<accession>A0A1A6B802</accession>
<dbReference type="InterPro" id="IPR036505">
    <property type="entry name" value="Amidase/PGRP_sf"/>
</dbReference>
<dbReference type="SUPFAM" id="SSF55846">
    <property type="entry name" value="N-acetylmuramoyl-L-alanine amidase-like"/>
    <property type="match status" value="1"/>
</dbReference>
<dbReference type="InterPro" id="IPR015020">
    <property type="entry name" value="Rv2525c-like_Glyco_Hydro-like"/>
</dbReference>
<dbReference type="AlphaFoldDB" id="A0A1A6B802"/>
<dbReference type="EMBL" id="MAEM01000519">
    <property type="protein sequence ID" value="OBR98452.1"/>
    <property type="molecule type" value="Genomic_DNA"/>
</dbReference>
<dbReference type="Gene3D" id="3.40.80.10">
    <property type="entry name" value="Peptidoglycan recognition protein-like"/>
    <property type="match status" value="1"/>
</dbReference>
<evidence type="ECO:0000313" key="3">
    <source>
        <dbReference type="EMBL" id="OBR98452.1"/>
    </source>
</evidence>
<evidence type="ECO:0000259" key="2">
    <source>
        <dbReference type="SMART" id="SM00644"/>
    </source>
</evidence>
<gene>
    <name evidence="3" type="ORF">A9W98_35435</name>
</gene>
<reference evidence="3 4" key="1">
    <citation type="submission" date="2016-06" db="EMBL/GenBank/DDBJ databases">
        <authorList>
            <person name="Kjaerup R.B."/>
            <person name="Dalgaard T.S."/>
            <person name="Juul-Madsen H.R."/>
        </authorList>
    </citation>
    <scope>NUCLEOTIDE SEQUENCE [LARGE SCALE GENOMIC DNA]</scope>
    <source>
        <strain evidence="3 4">1245752.6</strain>
    </source>
</reference>
<feature type="region of interest" description="Disordered" evidence="1">
    <location>
        <begin position="810"/>
        <end position="854"/>
    </location>
</feature>
<proteinExistence type="predicted"/>
<evidence type="ECO:0000313" key="4">
    <source>
        <dbReference type="Proteomes" id="UP000093757"/>
    </source>
</evidence>
<evidence type="ECO:0000256" key="1">
    <source>
        <dbReference type="SAM" id="MobiDB-lite"/>
    </source>
</evidence>
<dbReference type="InterPro" id="IPR011055">
    <property type="entry name" value="Dup_hybrid_motif"/>
</dbReference>
<dbReference type="PANTHER" id="PTHR21666:SF270">
    <property type="entry name" value="MUREIN HYDROLASE ACTIVATOR ENVC"/>
    <property type="match status" value="1"/>
</dbReference>
<dbReference type="SUPFAM" id="SSF51261">
    <property type="entry name" value="Duplicated hybrid motif"/>
    <property type="match status" value="1"/>
</dbReference>
<dbReference type="Pfam" id="PF01510">
    <property type="entry name" value="Amidase_2"/>
    <property type="match status" value="1"/>
</dbReference>
<feature type="region of interest" description="Disordered" evidence="1">
    <location>
        <begin position="1"/>
        <end position="32"/>
    </location>
</feature>
<dbReference type="Gene3D" id="2.70.70.10">
    <property type="entry name" value="Glucose Permease (Domain IIA)"/>
    <property type="match status" value="1"/>
</dbReference>
<feature type="compositionally biased region" description="Basic residues" evidence="1">
    <location>
        <begin position="828"/>
        <end position="844"/>
    </location>
</feature>
<sequence length="854" mass="93733">MKYHPLAPGTHTGQSSGYRTGDRPDHRGVDIAASHGTPIYAPADGFFVHVGINDDPGGFGSWLWIDAQQEWDLDFVLGHMPPSSLVNPDTGQPWKTNERVRAGQQIAVVGSEGGSSGPHLHFETWGPPGRKGGQDRDPNQAWLIDAVDPRKAPKRQAIEPVTSLVGQLLVDYSAGVPSAEQIRAAGYAGAVRYVSDPREDWMRGKPLRKQEADDLRSHGLAVVSNYQFGKAATADWKGGAAQGRKDAERGLRLHTEAGGPNTAPIYVSIDACPSEQEWNTQCRPYLLAWQERLGKERMGVYCNFPCIEWAIRDGIGTYFWMHNWDEGYSGGQVHPAAHLHQFEIDKQRVGGVGVDRNRILREDFGQWDVVAVSTATQQDSARWKMLKRLGSLDHGSGADAVAEVIIGETLRRRYNRDEVIACLSTAIQESGLRPDAIGGGGAWHGIYQQDESYPGRDDPNENIRVFLDRLDEKRCSAGASPDVWKNIFWLQQRPGENSADDAYHDPDARRDYLNEIRSRMTQAGEMVERFAGTQGTQEEGKEVTYTGDPVWLEDVLREALGKRLVVHEGWQDRGTGCGENGSSSMGPIWGVMIHHTGNVKERWEVIRDGVMQPTGWLPGPLSQGLITSDGTFHLVAVGPCNHAGSGCYPGIPDGCGNTRLIGFECAWQPGSHYAGNETWPADQIVTMRDATAAILKKLGYDSSHVIGHKEWAGAENPLGIDTQGKPDPGDMDMKWFRGEVQKAILGVFKKFEKQEPKVEEPKTQMPELTDHALLQQIWVQLLGPDGKGWPQLGGRTLVDALAEVLNGDNADHLAATNPPALTKPLSTRARRSPAKKKATTRSRKATGAGSLQDA</sequence>
<organism evidence="3 4">
    <name type="scientific">Mycobacterium gordonae</name>
    <dbReference type="NCBI Taxonomy" id="1778"/>
    <lineage>
        <taxon>Bacteria</taxon>
        <taxon>Bacillati</taxon>
        <taxon>Actinomycetota</taxon>
        <taxon>Actinomycetes</taxon>
        <taxon>Mycobacteriales</taxon>
        <taxon>Mycobacteriaceae</taxon>
        <taxon>Mycobacterium</taxon>
    </lineage>
</organism>
<dbReference type="Gene3D" id="3.20.20.80">
    <property type="entry name" value="Glycosidases"/>
    <property type="match status" value="1"/>
</dbReference>
<feature type="compositionally biased region" description="Low complexity" evidence="1">
    <location>
        <begin position="845"/>
        <end position="854"/>
    </location>
</feature>
<dbReference type="PANTHER" id="PTHR21666">
    <property type="entry name" value="PEPTIDASE-RELATED"/>
    <property type="match status" value="1"/>
</dbReference>
<dbReference type="Proteomes" id="UP000093757">
    <property type="component" value="Unassembled WGS sequence"/>
</dbReference>